<keyword evidence="1" id="KW-0732">Signal</keyword>
<dbReference type="EMBL" id="JBIGHW010000018">
    <property type="protein sequence ID" value="MFG6443252.1"/>
    <property type="molecule type" value="Genomic_DNA"/>
</dbReference>
<dbReference type="NCBIfam" id="TIGR02595">
    <property type="entry name" value="PEP_CTERM"/>
    <property type="match status" value="1"/>
</dbReference>
<gene>
    <name evidence="3" type="ORF">ACG0Z3_21380</name>
</gene>
<dbReference type="InterPro" id="IPR013424">
    <property type="entry name" value="Ice-binding_C"/>
</dbReference>
<feature type="signal peptide" evidence="1">
    <location>
        <begin position="1"/>
        <end position="22"/>
    </location>
</feature>
<dbReference type="RefSeq" id="WP_394401588.1">
    <property type="nucleotide sequence ID" value="NZ_JBIGHW010000018.1"/>
</dbReference>
<dbReference type="Pfam" id="PF07589">
    <property type="entry name" value="PEP-CTERM"/>
    <property type="match status" value="1"/>
</dbReference>
<protein>
    <submittedName>
        <fullName evidence="3">PEP-CTERM sorting domain-containing protein</fullName>
    </submittedName>
</protein>
<sequence>MSFFARPILGIAALFAMSGAFAATPTVLDFQNLTHAGSGTSIGQTYLASGYRLFTGAQTGFTVPAVGAADYVGSTALWAGGGAGADQGVITTQLQRTDGKTFDFDGLSLAVPVGNQPAAITFLGLDAWGNVLASQVVDATQVGTGSFSAVTFGSAFDKVTLVSWRQAVDSVNTYQFDDIRLDGGVAAVPEPQTYALMAAGLGVMVFLSRRRTRARA</sequence>
<proteinExistence type="predicted"/>
<reference evidence="3 4" key="1">
    <citation type="submission" date="2024-08" db="EMBL/GenBank/DDBJ databases">
        <authorList>
            <person name="Lu H."/>
        </authorList>
    </citation>
    <scope>NUCLEOTIDE SEQUENCE [LARGE SCALE GENOMIC DNA]</scope>
    <source>
        <strain evidence="3 4">LKC17W</strain>
    </source>
</reference>
<feature type="chain" id="PRO_5046048549" evidence="1">
    <location>
        <begin position="23"/>
        <end position="216"/>
    </location>
</feature>
<feature type="domain" description="Ice-binding protein C-terminal" evidence="2">
    <location>
        <begin position="187"/>
        <end position="211"/>
    </location>
</feature>
<organism evidence="3 4">
    <name type="scientific">Pelomonas margarita</name>
    <dbReference type="NCBI Taxonomy" id="3299031"/>
    <lineage>
        <taxon>Bacteria</taxon>
        <taxon>Pseudomonadati</taxon>
        <taxon>Pseudomonadota</taxon>
        <taxon>Betaproteobacteria</taxon>
        <taxon>Burkholderiales</taxon>
        <taxon>Sphaerotilaceae</taxon>
        <taxon>Roseateles</taxon>
    </lineage>
</organism>
<comment type="caution">
    <text evidence="3">The sequence shown here is derived from an EMBL/GenBank/DDBJ whole genome shotgun (WGS) entry which is preliminary data.</text>
</comment>
<evidence type="ECO:0000256" key="1">
    <source>
        <dbReference type="SAM" id="SignalP"/>
    </source>
</evidence>
<keyword evidence="4" id="KW-1185">Reference proteome</keyword>
<dbReference type="Proteomes" id="UP001606301">
    <property type="component" value="Unassembled WGS sequence"/>
</dbReference>
<evidence type="ECO:0000313" key="4">
    <source>
        <dbReference type="Proteomes" id="UP001606301"/>
    </source>
</evidence>
<accession>A0ABW7FPL6</accession>
<name>A0ABW7FPL6_9BURK</name>
<evidence type="ECO:0000259" key="2">
    <source>
        <dbReference type="Pfam" id="PF07589"/>
    </source>
</evidence>
<evidence type="ECO:0000313" key="3">
    <source>
        <dbReference type="EMBL" id="MFG6443252.1"/>
    </source>
</evidence>